<evidence type="ECO:0000313" key="5">
    <source>
        <dbReference type="EMBL" id="MBS4183025.1"/>
    </source>
</evidence>
<dbReference type="GO" id="GO:0003677">
    <property type="term" value="F:DNA binding"/>
    <property type="evidence" value="ECO:0007669"/>
    <property type="project" value="UniProtKB-KW"/>
</dbReference>
<dbReference type="Pfam" id="PF23359">
    <property type="entry name" value="Lsr2_DNA-bd"/>
    <property type="match status" value="1"/>
</dbReference>
<dbReference type="GO" id="GO:0016746">
    <property type="term" value="F:acyltransferase activity"/>
    <property type="evidence" value="ECO:0007669"/>
    <property type="project" value="InterPro"/>
</dbReference>
<feature type="region of interest" description="Disordered" evidence="2">
    <location>
        <begin position="61"/>
        <end position="83"/>
    </location>
</feature>
<organism evidence="5">
    <name type="scientific">Neobacillus citreus</name>
    <dbReference type="NCBI Taxonomy" id="2833578"/>
    <lineage>
        <taxon>Bacteria</taxon>
        <taxon>Bacillati</taxon>
        <taxon>Bacillota</taxon>
        <taxon>Bacilli</taxon>
        <taxon>Bacillales</taxon>
        <taxon>Bacillaceae</taxon>
        <taxon>Neobacillus</taxon>
    </lineage>
</organism>
<comment type="caution">
    <text evidence="5">The sequence shown here is derived from an EMBL/GenBank/DDBJ whole genome shotgun (WGS) entry which is preliminary data.</text>
</comment>
<feature type="domain" description="Lsr2 DNA-binding" evidence="4">
    <location>
        <begin position="82"/>
        <end position="116"/>
    </location>
</feature>
<dbReference type="InterPro" id="IPR024412">
    <property type="entry name" value="Lsr2_dim_dom"/>
</dbReference>
<accession>A0A942YAP0</accession>
<evidence type="ECO:0000259" key="4">
    <source>
        <dbReference type="Pfam" id="PF23359"/>
    </source>
</evidence>
<evidence type="ECO:0000259" key="3">
    <source>
        <dbReference type="Pfam" id="PF11774"/>
    </source>
</evidence>
<reference evidence="5" key="1">
    <citation type="submission" date="2021-05" db="EMBL/GenBank/DDBJ databases">
        <title>Novel Bacillus species.</title>
        <authorList>
            <person name="Liu G."/>
        </authorList>
    </citation>
    <scope>NUCLEOTIDE SEQUENCE</scope>
    <source>
        <strain evidence="5">FJAT-50051</strain>
    </source>
</reference>
<dbReference type="InterPro" id="IPR042261">
    <property type="entry name" value="Lsr2-like_dimerization"/>
</dbReference>
<dbReference type="EMBL" id="JAGYPE010000003">
    <property type="protein sequence ID" value="MBS4183025.1"/>
    <property type="molecule type" value="Genomic_DNA"/>
</dbReference>
<dbReference type="AlphaFoldDB" id="A0A942YAP0"/>
<dbReference type="InterPro" id="IPR055370">
    <property type="entry name" value="Lsr2_DNA-bd"/>
</dbReference>
<sequence>MAQKVTVQLVDDLDDSPITPGEGRTVEFAFDGSSYEIDLTDDNVDKFREAISDYIAAARKVTGRRTGGSGTSQKSSPKRGNSEELAKIREWAKDNGYEVSSRGRISTQVQEAYAAAH</sequence>
<proteinExistence type="predicted"/>
<keyword evidence="1" id="KW-0238">DNA-binding</keyword>
<feature type="domain" description="Lsr2 dimerization" evidence="3">
    <location>
        <begin position="1"/>
        <end position="61"/>
    </location>
</feature>
<dbReference type="InterPro" id="IPR036625">
    <property type="entry name" value="E3-bd_dom_sf"/>
</dbReference>
<gene>
    <name evidence="5" type="ORF">KHB02_16660</name>
</gene>
<protein>
    <submittedName>
        <fullName evidence="5">Lsr2 family protein</fullName>
    </submittedName>
</protein>
<evidence type="ECO:0000256" key="1">
    <source>
        <dbReference type="ARBA" id="ARBA00023125"/>
    </source>
</evidence>
<evidence type="ECO:0000256" key="2">
    <source>
        <dbReference type="SAM" id="MobiDB-lite"/>
    </source>
</evidence>
<dbReference type="Pfam" id="PF11774">
    <property type="entry name" value="Lsr2"/>
    <property type="match status" value="1"/>
</dbReference>
<dbReference type="Gene3D" id="3.30.60.230">
    <property type="entry name" value="Lsr2, dimerization domain"/>
    <property type="match status" value="1"/>
</dbReference>
<dbReference type="Gene3D" id="4.10.320.10">
    <property type="entry name" value="E3-binding domain"/>
    <property type="match status" value="1"/>
</dbReference>
<name>A0A942YAP0_9BACI</name>